<dbReference type="PROSITE" id="PS50089">
    <property type="entry name" value="ZF_RING_2"/>
    <property type="match status" value="1"/>
</dbReference>
<feature type="region of interest" description="Disordered" evidence="2">
    <location>
        <begin position="76"/>
        <end position="105"/>
    </location>
</feature>
<feature type="region of interest" description="Disordered" evidence="2">
    <location>
        <begin position="125"/>
        <end position="158"/>
    </location>
</feature>
<dbReference type="GO" id="GO:0008270">
    <property type="term" value="F:zinc ion binding"/>
    <property type="evidence" value="ECO:0007669"/>
    <property type="project" value="UniProtKB-KW"/>
</dbReference>
<dbReference type="EMBL" id="LFYR01000643">
    <property type="protein sequence ID" value="KMZ72200.1"/>
    <property type="molecule type" value="Genomic_DNA"/>
</dbReference>
<keyword evidence="1" id="KW-0863">Zinc-finger</keyword>
<accession>A0A0K9PVF7</accession>
<name>A0A0K9PVF7_ZOSMR</name>
<dbReference type="AlphaFoldDB" id="A0A0K9PVF7"/>
<evidence type="ECO:0000313" key="5">
    <source>
        <dbReference type="Proteomes" id="UP000036987"/>
    </source>
</evidence>
<sequence length="377" mass="41997">MNSDQHSIHQYSVSDGEFPYLGSPSHNFKVPRWTHSVQKNDNLEITPTRGTMPEFSGFSQLNERCFAVGASSLSNSIGSGSPLSESGQWGSSSKGNLPPRHSISRRSFRSKPVYPLLFHNPLSGNEDSGLSMARGEHRSTPDYNKTSPTWPESDSSSELKFHQRFPDTSFRRQGFRWSNASSYDFGFEDGIRLSEGSSLENIRSLTNSDQKCVLCGRLLSHKSPWSSCRVIRNGDMPIAGVLPCSHVFHADCLEEITPKAQIHDPPCPVCSGTTTINESISHSEPLQMALRAAVHKKLERPSIYEDSPMGINLESYIDLKRNQSLSTPRRGSGLSIKNHLKKHFPFKGDLRKDHFAAKLWGRRGSASSSSMFRGNKK</sequence>
<proteinExistence type="predicted"/>
<organism evidence="4 5">
    <name type="scientific">Zostera marina</name>
    <name type="common">Eelgrass</name>
    <dbReference type="NCBI Taxonomy" id="29655"/>
    <lineage>
        <taxon>Eukaryota</taxon>
        <taxon>Viridiplantae</taxon>
        <taxon>Streptophyta</taxon>
        <taxon>Embryophyta</taxon>
        <taxon>Tracheophyta</taxon>
        <taxon>Spermatophyta</taxon>
        <taxon>Magnoliopsida</taxon>
        <taxon>Liliopsida</taxon>
        <taxon>Zosteraceae</taxon>
        <taxon>Zostera</taxon>
    </lineage>
</organism>
<dbReference type="OMA" id="ASTYWAD"/>
<dbReference type="PANTHER" id="PTHR31150">
    <property type="entry name" value="EXPRESSED PROTEIN"/>
    <property type="match status" value="1"/>
</dbReference>
<feature type="compositionally biased region" description="Polar residues" evidence="2">
    <location>
        <begin position="141"/>
        <end position="156"/>
    </location>
</feature>
<gene>
    <name evidence="4" type="ORF">ZOSMA_16G01730</name>
</gene>
<feature type="domain" description="RING-type" evidence="3">
    <location>
        <begin position="212"/>
        <end position="271"/>
    </location>
</feature>
<evidence type="ECO:0000259" key="3">
    <source>
        <dbReference type="PROSITE" id="PS50089"/>
    </source>
</evidence>
<keyword evidence="5" id="KW-1185">Reference proteome</keyword>
<comment type="caution">
    <text evidence="4">The sequence shown here is derived from an EMBL/GenBank/DDBJ whole genome shotgun (WGS) entry which is preliminary data.</text>
</comment>
<feature type="compositionally biased region" description="Low complexity" evidence="2">
    <location>
        <begin position="76"/>
        <end position="87"/>
    </location>
</feature>
<dbReference type="OrthoDB" id="755409at2759"/>
<evidence type="ECO:0000256" key="1">
    <source>
        <dbReference type="PROSITE-ProRule" id="PRU00175"/>
    </source>
</evidence>
<dbReference type="InterPro" id="IPR013083">
    <property type="entry name" value="Znf_RING/FYVE/PHD"/>
</dbReference>
<evidence type="ECO:0000256" key="2">
    <source>
        <dbReference type="SAM" id="MobiDB-lite"/>
    </source>
</evidence>
<dbReference type="Gene3D" id="3.30.40.10">
    <property type="entry name" value="Zinc/RING finger domain, C3HC4 (zinc finger)"/>
    <property type="match status" value="1"/>
</dbReference>
<protein>
    <submittedName>
        <fullName evidence="4">RING/U-box superfamily protein</fullName>
    </submittedName>
</protein>
<dbReference type="InterPro" id="IPR001841">
    <property type="entry name" value="Znf_RING"/>
</dbReference>
<evidence type="ECO:0000313" key="4">
    <source>
        <dbReference type="EMBL" id="KMZ72200.1"/>
    </source>
</evidence>
<dbReference type="SUPFAM" id="SSF57850">
    <property type="entry name" value="RING/U-box"/>
    <property type="match status" value="1"/>
</dbReference>
<keyword evidence="1" id="KW-0479">Metal-binding</keyword>
<dbReference type="PANTHER" id="PTHR31150:SF2">
    <property type="entry name" value="RING_U-BOX SUPERFAMILY PROTEIN"/>
    <property type="match status" value="1"/>
</dbReference>
<keyword evidence="1" id="KW-0862">Zinc</keyword>
<dbReference type="Proteomes" id="UP000036987">
    <property type="component" value="Unassembled WGS sequence"/>
</dbReference>
<reference evidence="5" key="1">
    <citation type="journal article" date="2016" name="Nature">
        <title>The genome of the seagrass Zostera marina reveals angiosperm adaptation to the sea.</title>
        <authorList>
            <person name="Olsen J.L."/>
            <person name="Rouze P."/>
            <person name="Verhelst B."/>
            <person name="Lin Y.-C."/>
            <person name="Bayer T."/>
            <person name="Collen J."/>
            <person name="Dattolo E."/>
            <person name="De Paoli E."/>
            <person name="Dittami S."/>
            <person name="Maumus F."/>
            <person name="Michel G."/>
            <person name="Kersting A."/>
            <person name="Lauritano C."/>
            <person name="Lohaus R."/>
            <person name="Toepel M."/>
            <person name="Tonon T."/>
            <person name="Vanneste K."/>
            <person name="Amirebrahimi M."/>
            <person name="Brakel J."/>
            <person name="Bostroem C."/>
            <person name="Chovatia M."/>
            <person name="Grimwood J."/>
            <person name="Jenkins J.W."/>
            <person name="Jueterbock A."/>
            <person name="Mraz A."/>
            <person name="Stam W.T."/>
            <person name="Tice H."/>
            <person name="Bornberg-Bauer E."/>
            <person name="Green P.J."/>
            <person name="Pearson G.A."/>
            <person name="Procaccini G."/>
            <person name="Duarte C.M."/>
            <person name="Schmutz J."/>
            <person name="Reusch T.B.H."/>
            <person name="Van de Peer Y."/>
        </authorList>
    </citation>
    <scope>NUCLEOTIDE SEQUENCE [LARGE SCALE GENOMIC DNA]</scope>
    <source>
        <strain evidence="5">cv. Finnish</strain>
    </source>
</reference>